<accession>A0A423PUP2</accession>
<dbReference type="PANTHER" id="PTHR43701">
    <property type="entry name" value="MEMBRANE TRANSPORTER PROTEIN MJ0441-RELATED"/>
    <property type="match status" value="1"/>
</dbReference>
<feature type="transmembrane region" description="Helical" evidence="6">
    <location>
        <begin position="43"/>
        <end position="62"/>
    </location>
</feature>
<feature type="transmembrane region" description="Helical" evidence="6">
    <location>
        <begin position="96"/>
        <end position="115"/>
    </location>
</feature>
<dbReference type="EMBL" id="AYKG01000016">
    <property type="protein sequence ID" value="ROO29320.1"/>
    <property type="molecule type" value="Genomic_DNA"/>
</dbReference>
<feature type="transmembrane region" description="Helical" evidence="6">
    <location>
        <begin position="227"/>
        <end position="246"/>
    </location>
</feature>
<evidence type="ECO:0000256" key="6">
    <source>
        <dbReference type="RuleBase" id="RU363041"/>
    </source>
</evidence>
<comment type="caution">
    <text evidence="7">The sequence shown here is derived from an EMBL/GenBank/DDBJ whole genome shotgun (WGS) entry which is preliminary data.</text>
</comment>
<evidence type="ECO:0000256" key="3">
    <source>
        <dbReference type="ARBA" id="ARBA00022692"/>
    </source>
</evidence>
<protein>
    <recommendedName>
        <fullName evidence="6">Probable membrane transporter protein</fullName>
    </recommendedName>
</protein>
<keyword evidence="3 6" id="KW-0812">Transmembrane</keyword>
<comment type="subcellular location">
    <subcellularLocation>
        <location evidence="6">Cell membrane</location>
        <topology evidence="6">Multi-pass membrane protein</topology>
    </subcellularLocation>
    <subcellularLocation>
        <location evidence="1">Membrane</location>
        <topology evidence="1">Multi-pass membrane protein</topology>
    </subcellularLocation>
</comment>
<dbReference type="Pfam" id="PF01925">
    <property type="entry name" value="TauE"/>
    <property type="match status" value="1"/>
</dbReference>
<feature type="transmembrane region" description="Helical" evidence="6">
    <location>
        <begin position="198"/>
        <end position="221"/>
    </location>
</feature>
<evidence type="ECO:0000256" key="1">
    <source>
        <dbReference type="ARBA" id="ARBA00004141"/>
    </source>
</evidence>
<evidence type="ECO:0000256" key="5">
    <source>
        <dbReference type="ARBA" id="ARBA00023136"/>
    </source>
</evidence>
<dbReference type="InterPro" id="IPR051598">
    <property type="entry name" value="TSUP/Inactive_protease-like"/>
</dbReference>
<keyword evidence="5 6" id="KW-0472">Membrane</keyword>
<proteinExistence type="inferred from homology"/>
<comment type="similarity">
    <text evidence="2 6">Belongs to the 4-toluene sulfonate uptake permease (TSUP) (TC 2.A.102) family.</text>
</comment>
<feature type="transmembrane region" description="Helical" evidence="6">
    <location>
        <begin position="258"/>
        <end position="276"/>
    </location>
</feature>
<sequence length="278" mass="28306">MRVLSIVFGTIVGLALGLTGGGGSIFAVPLLIYGLGVAPRQAIGLSLVAVALTAASGVVQAARRGVIEWRAGVIFALAGMVAAPVGVWMGDRVSETATLLAFAVLMLGVATRMLVRAARSPQDARVVRARVAERAGDDAATVCRYATDGRLRLNAPCSAALAGVGLLVGVGSGFFGVGGGFLIVPALVWITEMGIHRAVATSLFVIVLIGLSGVVSTLAAGRVFDPIIAAGFILGGLLGMTLGRYGAERLAGQQLQRVFAIAMVVIAIFMLAKPLITA</sequence>
<keyword evidence="8" id="KW-1185">Reference proteome</keyword>
<dbReference type="Proteomes" id="UP000285310">
    <property type="component" value="Unassembled WGS sequence"/>
</dbReference>
<dbReference type="InterPro" id="IPR002781">
    <property type="entry name" value="TM_pro_TauE-like"/>
</dbReference>
<evidence type="ECO:0000313" key="7">
    <source>
        <dbReference type="EMBL" id="ROO29320.1"/>
    </source>
</evidence>
<dbReference type="AlphaFoldDB" id="A0A423PUP2"/>
<feature type="transmembrane region" description="Helical" evidence="6">
    <location>
        <begin position="69"/>
        <end position="90"/>
    </location>
</feature>
<organism evidence="7 8">
    <name type="scientific">Salinisphaera japonica YTM-1</name>
    <dbReference type="NCBI Taxonomy" id="1209778"/>
    <lineage>
        <taxon>Bacteria</taxon>
        <taxon>Pseudomonadati</taxon>
        <taxon>Pseudomonadota</taxon>
        <taxon>Gammaproteobacteria</taxon>
        <taxon>Salinisphaerales</taxon>
        <taxon>Salinisphaeraceae</taxon>
        <taxon>Salinisphaera</taxon>
    </lineage>
</organism>
<dbReference type="InParanoid" id="A0A423PUP2"/>
<evidence type="ECO:0000256" key="4">
    <source>
        <dbReference type="ARBA" id="ARBA00022989"/>
    </source>
</evidence>
<evidence type="ECO:0000256" key="2">
    <source>
        <dbReference type="ARBA" id="ARBA00009142"/>
    </source>
</evidence>
<dbReference type="PANTHER" id="PTHR43701:SF2">
    <property type="entry name" value="MEMBRANE TRANSPORTER PROTEIN YJNA-RELATED"/>
    <property type="match status" value="1"/>
</dbReference>
<gene>
    <name evidence="7" type="ORF">SAJA_06725</name>
</gene>
<dbReference type="OrthoDB" id="7063603at2"/>
<dbReference type="GO" id="GO:0005886">
    <property type="term" value="C:plasma membrane"/>
    <property type="evidence" value="ECO:0007669"/>
    <property type="project" value="UniProtKB-SubCell"/>
</dbReference>
<keyword evidence="6" id="KW-1003">Cell membrane</keyword>
<evidence type="ECO:0000313" key="8">
    <source>
        <dbReference type="Proteomes" id="UP000285310"/>
    </source>
</evidence>
<name>A0A423PUP2_9GAMM</name>
<keyword evidence="4 6" id="KW-1133">Transmembrane helix</keyword>
<reference evidence="7 8" key="1">
    <citation type="submission" date="2013-10" db="EMBL/GenBank/DDBJ databases">
        <title>Salinisphaera japonica YTM-1 Genome Sequencing.</title>
        <authorList>
            <person name="Lai Q."/>
            <person name="Li C."/>
            <person name="Shao Z."/>
        </authorList>
    </citation>
    <scope>NUCLEOTIDE SEQUENCE [LARGE SCALE GENOMIC DNA]</scope>
    <source>
        <strain evidence="7 8">YTM-1</strain>
    </source>
</reference>